<proteinExistence type="predicted"/>
<name>A0A0B0NYH1_GOSAR</name>
<reference evidence="2" key="1">
    <citation type="submission" date="2014-09" db="EMBL/GenBank/DDBJ databases">
        <authorList>
            <person name="Mudge J."/>
            <person name="Ramaraj T."/>
            <person name="Lindquist I.E."/>
            <person name="Bharti A.K."/>
            <person name="Sundararajan A."/>
            <person name="Cameron C.T."/>
            <person name="Woodward J.E."/>
            <person name="May G.D."/>
            <person name="Brubaker C."/>
            <person name="Broadhvest J."/>
            <person name="Wilkins T.A."/>
        </authorList>
    </citation>
    <scope>NUCLEOTIDE SEQUENCE</scope>
    <source>
        <strain evidence="2">cv. AKA8401</strain>
    </source>
</reference>
<accession>A0A0B0NYH1</accession>
<dbReference type="Proteomes" id="UP000032142">
    <property type="component" value="Unassembled WGS sequence"/>
</dbReference>
<keyword evidence="2" id="KW-1185">Reference proteome</keyword>
<dbReference type="EMBL" id="KN409135">
    <property type="protein sequence ID" value="KHG17830.1"/>
    <property type="molecule type" value="Genomic_DNA"/>
</dbReference>
<sequence length="70" mass="7941">MVMLHDRVSPGDEIELKSVCSTWSHTRACDLAVLHKLVYPSVFTRFGIRACPWPCDTSQYVCPVSTRLET</sequence>
<gene>
    <name evidence="1" type="ORF">F383_21741</name>
</gene>
<evidence type="ECO:0000313" key="1">
    <source>
        <dbReference type="EMBL" id="KHG17830.1"/>
    </source>
</evidence>
<protein>
    <submittedName>
        <fullName evidence="1">Uncharacterized protein</fullName>
    </submittedName>
</protein>
<dbReference type="AlphaFoldDB" id="A0A0B0NYH1"/>
<organism evidence="1 2">
    <name type="scientific">Gossypium arboreum</name>
    <name type="common">Tree cotton</name>
    <name type="synonym">Gossypium nanking</name>
    <dbReference type="NCBI Taxonomy" id="29729"/>
    <lineage>
        <taxon>Eukaryota</taxon>
        <taxon>Viridiplantae</taxon>
        <taxon>Streptophyta</taxon>
        <taxon>Embryophyta</taxon>
        <taxon>Tracheophyta</taxon>
        <taxon>Spermatophyta</taxon>
        <taxon>Magnoliopsida</taxon>
        <taxon>eudicotyledons</taxon>
        <taxon>Gunneridae</taxon>
        <taxon>Pentapetalae</taxon>
        <taxon>rosids</taxon>
        <taxon>malvids</taxon>
        <taxon>Malvales</taxon>
        <taxon>Malvaceae</taxon>
        <taxon>Malvoideae</taxon>
        <taxon>Gossypium</taxon>
    </lineage>
</organism>
<evidence type="ECO:0000313" key="2">
    <source>
        <dbReference type="Proteomes" id="UP000032142"/>
    </source>
</evidence>